<keyword evidence="3" id="KW-0521">NADP</keyword>
<keyword evidence="2" id="KW-0288">FMN</keyword>
<dbReference type="EMBL" id="JAZDRO010000001">
    <property type="protein sequence ID" value="MEE2565435.1"/>
    <property type="molecule type" value="Genomic_DNA"/>
</dbReference>
<evidence type="ECO:0000259" key="5">
    <source>
        <dbReference type="Pfam" id="PF00881"/>
    </source>
</evidence>
<dbReference type="RefSeq" id="WP_330194971.1">
    <property type="nucleotide sequence ID" value="NZ_JAZDRO010000001.1"/>
</dbReference>
<protein>
    <submittedName>
        <fullName evidence="6">Malonic semialdehyde reductase</fullName>
        <ecNumber evidence="6">1.1.1.298</ecNumber>
    </submittedName>
</protein>
<name>A0ABU7LW72_9PROT</name>
<dbReference type="PANTHER" id="PTHR43543:SF1">
    <property type="entry name" value="MALONIC SEMIALDEHYDE REDUCTASE RUTE-RELATED"/>
    <property type="match status" value="1"/>
</dbReference>
<dbReference type="EC" id="1.1.1.298" evidence="6"/>
<proteinExistence type="predicted"/>
<keyword evidence="7" id="KW-1185">Reference proteome</keyword>
<dbReference type="Proteomes" id="UP001310692">
    <property type="component" value="Unassembled WGS sequence"/>
</dbReference>
<feature type="domain" description="Nitroreductase" evidence="5">
    <location>
        <begin position="29"/>
        <end position="187"/>
    </location>
</feature>
<evidence type="ECO:0000256" key="3">
    <source>
        <dbReference type="ARBA" id="ARBA00022857"/>
    </source>
</evidence>
<keyword evidence="1" id="KW-0285">Flavoprotein</keyword>
<evidence type="ECO:0000313" key="7">
    <source>
        <dbReference type="Proteomes" id="UP001310692"/>
    </source>
</evidence>
<dbReference type="CDD" id="cd02148">
    <property type="entry name" value="RutE-like"/>
    <property type="match status" value="1"/>
</dbReference>
<evidence type="ECO:0000256" key="1">
    <source>
        <dbReference type="ARBA" id="ARBA00022630"/>
    </source>
</evidence>
<comment type="caution">
    <text evidence="6">The sequence shown here is derived from an EMBL/GenBank/DDBJ whole genome shotgun (WGS) entry which is preliminary data.</text>
</comment>
<dbReference type="Gene3D" id="3.40.109.10">
    <property type="entry name" value="NADH Oxidase"/>
    <property type="match status" value="1"/>
</dbReference>
<dbReference type="NCBIfam" id="NF003768">
    <property type="entry name" value="PRK05365.1"/>
    <property type="match status" value="1"/>
</dbReference>
<dbReference type="Pfam" id="PF00881">
    <property type="entry name" value="Nitroreductase"/>
    <property type="match status" value="1"/>
</dbReference>
<sequence>MPDTQISLDPDLDDPLDAEALDQLFRKARTFYSWEDRAVPEATIRQLYDLVKMGPTSMNNSPARFVFIGSEAGKARLKPHLSPNNVDKTMGAPWTAIVAWDTEFYDNMPKLFPHADGARDMMKAGAEEHGYRNGTLQGAYLILAARALGLDTGPMSGFDKAGLEQEFFAGDPDRKSWKANFLVNIGYGTGEKLFQRLPRLSFDEAALIV</sequence>
<reference evidence="6 7" key="1">
    <citation type="submission" date="2024-01" db="EMBL/GenBank/DDBJ databases">
        <title>Hyphobacterium bacterium isolated from marine sediment.</title>
        <authorList>
            <person name="Zhao S."/>
        </authorList>
    </citation>
    <scope>NUCLEOTIDE SEQUENCE [LARGE SCALE GENOMIC DNA]</scope>
    <source>
        <strain evidence="6 7">Y60-23</strain>
    </source>
</reference>
<keyword evidence="4 6" id="KW-0560">Oxidoreductase</keyword>
<dbReference type="SUPFAM" id="SSF55469">
    <property type="entry name" value="FMN-dependent nitroreductase-like"/>
    <property type="match status" value="1"/>
</dbReference>
<dbReference type="InterPro" id="IPR023936">
    <property type="entry name" value="RutE-like"/>
</dbReference>
<dbReference type="PANTHER" id="PTHR43543">
    <property type="entry name" value="MALONIC SEMIALDEHYDE REDUCTASE RUTE-RELATED"/>
    <property type="match status" value="1"/>
</dbReference>
<evidence type="ECO:0000256" key="2">
    <source>
        <dbReference type="ARBA" id="ARBA00022643"/>
    </source>
</evidence>
<dbReference type="InterPro" id="IPR029479">
    <property type="entry name" value="Nitroreductase"/>
</dbReference>
<evidence type="ECO:0000256" key="4">
    <source>
        <dbReference type="ARBA" id="ARBA00023002"/>
    </source>
</evidence>
<gene>
    <name evidence="6" type="ORF">V0U35_01985</name>
</gene>
<organism evidence="6 7">
    <name type="scientific">Hyphobacterium marinum</name>
    <dbReference type="NCBI Taxonomy" id="3116574"/>
    <lineage>
        <taxon>Bacteria</taxon>
        <taxon>Pseudomonadati</taxon>
        <taxon>Pseudomonadota</taxon>
        <taxon>Alphaproteobacteria</taxon>
        <taxon>Maricaulales</taxon>
        <taxon>Maricaulaceae</taxon>
        <taxon>Hyphobacterium</taxon>
    </lineage>
</organism>
<dbReference type="GO" id="GO:0035527">
    <property type="term" value="F:3-hydroxypropionate dehydrogenase (NADP+) activity"/>
    <property type="evidence" value="ECO:0007669"/>
    <property type="project" value="UniProtKB-EC"/>
</dbReference>
<dbReference type="InterPro" id="IPR000415">
    <property type="entry name" value="Nitroreductase-like"/>
</dbReference>
<evidence type="ECO:0000313" key="6">
    <source>
        <dbReference type="EMBL" id="MEE2565435.1"/>
    </source>
</evidence>
<dbReference type="InterPro" id="IPR050461">
    <property type="entry name" value="Nitroreductase_HadB/RutE"/>
</dbReference>
<accession>A0ABU7LW72</accession>